<dbReference type="PANTHER" id="PTHR33103:SF19">
    <property type="entry name" value="OS09G0544700 PROTEIN"/>
    <property type="match status" value="1"/>
</dbReference>
<organism evidence="1 2">
    <name type="scientific">Helianthus annuus</name>
    <name type="common">Common sunflower</name>
    <dbReference type="NCBI Taxonomy" id="4232"/>
    <lineage>
        <taxon>Eukaryota</taxon>
        <taxon>Viridiplantae</taxon>
        <taxon>Streptophyta</taxon>
        <taxon>Embryophyta</taxon>
        <taxon>Tracheophyta</taxon>
        <taxon>Spermatophyta</taxon>
        <taxon>Magnoliopsida</taxon>
        <taxon>eudicotyledons</taxon>
        <taxon>Gunneridae</taxon>
        <taxon>Pentapetalae</taxon>
        <taxon>asterids</taxon>
        <taxon>campanulids</taxon>
        <taxon>Asterales</taxon>
        <taxon>Asteraceae</taxon>
        <taxon>Asteroideae</taxon>
        <taxon>Heliantheae alliance</taxon>
        <taxon>Heliantheae</taxon>
        <taxon>Helianthus</taxon>
    </lineage>
</organism>
<dbReference type="PANTHER" id="PTHR33103">
    <property type="entry name" value="OS01G0153900 PROTEIN"/>
    <property type="match status" value="1"/>
</dbReference>
<proteinExistence type="predicted"/>
<dbReference type="STRING" id="4232.A0A251TJL5"/>
<dbReference type="Proteomes" id="UP000215914">
    <property type="component" value="Chromosome 10"/>
</dbReference>
<accession>A0A251TJL5</accession>
<dbReference type="EMBL" id="CM007899">
    <property type="protein sequence ID" value="OTG10776.1"/>
    <property type="molecule type" value="Genomic_DNA"/>
</dbReference>
<dbReference type="Pfam" id="PF05056">
    <property type="entry name" value="DUF674"/>
    <property type="match status" value="1"/>
</dbReference>
<keyword evidence="2" id="KW-1185">Reference proteome</keyword>
<gene>
    <name evidence="1" type="ORF">HannXRQ_Chr10g0291411</name>
</gene>
<dbReference type="InParanoid" id="A0A251TJL5"/>
<protein>
    <submittedName>
        <fullName evidence="1">Uncharacterized protein</fullName>
    </submittedName>
</protein>
<dbReference type="InterPro" id="IPR007750">
    <property type="entry name" value="DUF674"/>
</dbReference>
<evidence type="ECO:0000313" key="1">
    <source>
        <dbReference type="EMBL" id="OTG10776.1"/>
    </source>
</evidence>
<evidence type="ECO:0000313" key="2">
    <source>
        <dbReference type="Proteomes" id="UP000215914"/>
    </source>
</evidence>
<name>A0A251TJL5_HELAN</name>
<dbReference type="OMA" id="FDKQSHV"/>
<sequence length="283" mass="31047">MDLIVKSGIRKFQISEIRTVLNTPASNIFLQFSSLLKWSLMTNTPLTNLILGETKRPCKRIKTSTSSKLPLVSTNSTERQTVKLLIHKSKKKVLCAQADNFFVEMLFSFLTIPLGSAKRLTMDNSSPTGIDTLYNSISSLGDGNYLKSEEIKNMLLSPKLASSYLRVTDLMPIYEQTTSKGSFLKEQSTYIVFDDLKVTASPSISAISEFIKALGIPNVTASPSISAISEFIKALGIIPVEDIEVMEVSIGEQEALSILKASLKSTSVLTDCLSSFKNVNSLI</sequence>
<dbReference type="AlphaFoldDB" id="A0A251TJL5"/>
<reference evidence="2" key="1">
    <citation type="journal article" date="2017" name="Nature">
        <title>The sunflower genome provides insights into oil metabolism, flowering and Asterid evolution.</title>
        <authorList>
            <person name="Badouin H."/>
            <person name="Gouzy J."/>
            <person name="Grassa C.J."/>
            <person name="Murat F."/>
            <person name="Staton S.E."/>
            <person name="Cottret L."/>
            <person name="Lelandais-Briere C."/>
            <person name="Owens G.L."/>
            <person name="Carrere S."/>
            <person name="Mayjonade B."/>
            <person name="Legrand L."/>
            <person name="Gill N."/>
            <person name="Kane N.C."/>
            <person name="Bowers J.E."/>
            <person name="Hubner S."/>
            <person name="Bellec A."/>
            <person name="Berard A."/>
            <person name="Berges H."/>
            <person name="Blanchet N."/>
            <person name="Boniface M.C."/>
            <person name="Brunel D."/>
            <person name="Catrice O."/>
            <person name="Chaidir N."/>
            <person name="Claudel C."/>
            <person name="Donnadieu C."/>
            <person name="Faraut T."/>
            <person name="Fievet G."/>
            <person name="Helmstetter N."/>
            <person name="King M."/>
            <person name="Knapp S.J."/>
            <person name="Lai Z."/>
            <person name="Le Paslier M.C."/>
            <person name="Lippi Y."/>
            <person name="Lorenzon L."/>
            <person name="Mandel J.R."/>
            <person name="Marage G."/>
            <person name="Marchand G."/>
            <person name="Marquand E."/>
            <person name="Bret-Mestries E."/>
            <person name="Morien E."/>
            <person name="Nambeesan S."/>
            <person name="Nguyen T."/>
            <person name="Pegot-Espagnet P."/>
            <person name="Pouilly N."/>
            <person name="Raftis F."/>
            <person name="Sallet E."/>
            <person name="Schiex T."/>
            <person name="Thomas J."/>
            <person name="Vandecasteele C."/>
            <person name="Vares D."/>
            <person name="Vear F."/>
            <person name="Vautrin S."/>
            <person name="Crespi M."/>
            <person name="Mangin B."/>
            <person name="Burke J.M."/>
            <person name="Salse J."/>
            <person name="Munos S."/>
            <person name="Vincourt P."/>
            <person name="Rieseberg L.H."/>
            <person name="Langlade N.B."/>
        </authorList>
    </citation>
    <scope>NUCLEOTIDE SEQUENCE [LARGE SCALE GENOMIC DNA]</scope>
    <source>
        <strain evidence="2">cv. SF193</strain>
    </source>
</reference>